<dbReference type="InterPro" id="IPR029063">
    <property type="entry name" value="SAM-dependent_MTases_sf"/>
</dbReference>
<dbReference type="EMBL" id="SADV01000021">
    <property type="protein sequence ID" value="TQR28948.1"/>
    <property type="molecule type" value="Genomic_DNA"/>
</dbReference>
<dbReference type="PANTHER" id="PTHR45277:SF1">
    <property type="entry name" value="EXPRESSED PROTEIN"/>
    <property type="match status" value="1"/>
</dbReference>
<feature type="transmembrane region" description="Helical" evidence="1">
    <location>
        <begin position="12"/>
        <end position="31"/>
    </location>
</feature>
<evidence type="ECO:0000256" key="1">
    <source>
        <dbReference type="SAM" id="Phobius"/>
    </source>
</evidence>
<dbReference type="Gene3D" id="3.40.50.150">
    <property type="entry name" value="Vaccinia Virus protein VP39"/>
    <property type="match status" value="1"/>
</dbReference>
<keyword evidence="3" id="KW-0808">Transferase</keyword>
<dbReference type="SUPFAM" id="SSF53335">
    <property type="entry name" value="S-adenosyl-L-methionine-dependent methyltransferases"/>
    <property type="match status" value="1"/>
</dbReference>
<reference evidence="3 4" key="1">
    <citation type="submission" date="2018-03" db="EMBL/GenBank/DDBJ databases">
        <title>Aerobic endospore-forming bacteria genome sequencing and assembly.</title>
        <authorList>
            <person name="Cavalcante D.A."/>
            <person name="Driks A."/>
            <person name="Putonti C."/>
            <person name="De-Souza M.T."/>
        </authorList>
    </citation>
    <scope>NUCLEOTIDE SEQUENCE [LARGE SCALE GENOMIC DNA]</scope>
    <source>
        <strain evidence="3 4">SDF0037</strain>
    </source>
</reference>
<gene>
    <name evidence="3" type="ORF">C7Y47_18830</name>
</gene>
<proteinExistence type="predicted"/>
<feature type="domain" description="Methyltransferase type 11" evidence="2">
    <location>
        <begin position="80"/>
        <end position="185"/>
    </location>
</feature>
<dbReference type="Proteomes" id="UP000317944">
    <property type="component" value="Unassembled WGS sequence"/>
</dbReference>
<evidence type="ECO:0000313" key="4">
    <source>
        <dbReference type="Proteomes" id="UP000317944"/>
    </source>
</evidence>
<dbReference type="CDD" id="cd02440">
    <property type="entry name" value="AdoMet_MTases"/>
    <property type="match status" value="1"/>
</dbReference>
<sequence>MKITMRYGVDAPFWVANLIIIGLIFTLSGVFGSANGFVLSYGLICLVTGLWMFTYSTTIKIAHREVILSLAQAKSGDELLDVGTGRGLLAISASQRGCKVTAVDVWSKWDLGGNGKAKLRANMIAESVAEIDIVDADARELPFSDGSFDVVVSNFVVHNIKSVEGRRKAILEMWRVLRPNGRLVISDFSKTAEYIHILNSVSNRVEIKQFFYTFPFSKAVVVQKI</sequence>
<organism evidence="3 4">
    <name type="scientific">Lysinibacillus sphaericus</name>
    <name type="common">Bacillus sphaericus</name>
    <dbReference type="NCBI Taxonomy" id="1421"/>
    <lineage>
        <taxon>Bacteria</taxon>
        <taxon>Bacillati</taxon>
        <taxon>Bacillota</taxon>
        <taxon>Bacilli</taxon>
        <taxon>Bacillales</taxon>
        <taxon>Bacillaceae</taxon>
        <taxon>Lysinibacillus</taxon>
    </lineage>
</organism>
<dbReference type="Pfam" id="PF08241">
    <property type="entry name" value="Methyltransf_11"/>
    <property type="match status" value="1"/>
</dbReference>
<dbReference type="OrthoDB" id="43862at2"/>
<name>A0A544U9Y0_LYSSH</name>
<evidence type="ECO:0000259" key="2">
    <source>
        <dbReference type="Pfam" id="PF08241"/>
    </source>
</evidence>
<protein>
    <submittedName>
        <fullName evidence="3">Class I SAM-dependent methyltransferase</fullName>
    </submittedName>
</protein>
<keyword evidence="1" id="KW-1133">Transmembrane helix</keyword>
<keyword evidence="3" id="KW-0489">Methyltransferase</keyword>
<feature type="transmembrane region" description="Helical" evidence="1">
    <location>
        <begin position="37"/>
        <end position="55"/>
    </location>
</feature>
<dbReference type="InterPro" id="IPR013216">
    <property type="entry name" value="Methyltransf_11"/>
</dbReference>
<dbReference type="RefSeq" id="WP_142510151.1">
    <property type="nucleotide sequence ID" value="NZ_SADV01000021.1"/>
</dbReference>
<dbReference type="AlphaFoldDB" id="A0A544U9Y0"/>
<comment type="caution">
    <text evidence="3">The sequence shown here is derived from an EMBL/GenBank/DDBJ whole genome shotgun (WGS) entry which is preliminary data.</text>
</comment>
<dbReference type="GO" id="GO:0032259">
    <property type="term" value="P:methylation"/>
    <property type="evidence" value="ECO:0007669"/>
    <property type="project" value="UniProtKB-KW"/>
</dbReference>
<keyword evidence="1" id="KW-0472">Membrane</keyword>
<dbReference type="GO" id="GO:0008757">
    <property type="term" value="F:S-adenosylmethionine-dependent methyltransferase activity"/>
    <property type="evidence" value="ECO:0007669"/>
    <property type="project" value="InterPro"/>
</dbReference>
<evidence type="ECO:0000313" key="3">
    <source>
        <dbReference type="EMBL" id="TQR28948.1"/>
    </source>
</evidence>
<keyword evidence="1" id="KW-0812">Transmembrane</keyword>
<dbReference type="PANTHER" id="PTHR45277">
    <property type="entry name" value="EXPRESSED PROTEIN"/>
    <property type="match status" value="1"/>
</dbReference>
<accession>A0A544U9Y0</accession>